<name>X1R1A1_9ZZZZ</name>
<accession>X1R1A1</accession>
<comment type="caution">
    <text evidence="1">The sequence shown here is derived from an EMBL/GenBank/DDBJ whole genome shotgun (WGS) entry which is preliminary data.</text>
</comment>
<dbReference type="AlphaFoldDB" id="X1R1A1"/>
<dbReference type="EMBL" id="BARW01001538">
    <property type="protein sequence ID" value="GAI60876.1"/>
    <property type="molecule type" value="Genomic_DNA"/>
</dbReference>
<feature type="non-terminal residue" evidence="1">
    <location>
        <position position="94"/>
    </location>
</feature>
<gene>
    <name evidence="1" type="ORF">S12H4_04841</name>
</gene>
<reference evidence="1" key="1">
    <citation type="journal article" date="2014" name="Front. Microbiol.">
        <title>High frequency of phylogenetically diverse reductive dehalogenase-homologous genes in deep subseafloor sedimentary metagenomes.</title>
        <authorList>
            <person name="Kawai M."/>
            <person name="Futagami T."/>
            <person name="Toyoda A."/>
            <person name="Takaki Y."/>
            <person name="Nishi S."/>
            <person name="Hori S."/>
            <person name="Arai W."/>
            <person name="Tsubouchi T."/>
            <person name="Morono Y."/>
            <person name="Uchiyama I."/>
            <person name="Ito T."/>
            <person name="Fujiyama A."/>
            <person name="Inagaki F."/>
            <person name="Takami H."/>
        </authorList>
    </citation>
    <scope>NUCLEOTIDE SEQUENCE</scope>
    <source>
        <strain evidence="1">Expedition CK06-06</strain>
    </source>
</reference>
<organism evidence="1">
    <name type="scientific">marine sediment metagenome</name>
    <dbReference type="NCBI Taxonomy" id="412755"/>
    <lineage>
        <taxon>unclassified sequences</taxon>
        <taxon>metagenomes</taxon>
        <taxon>ecological metagenomes</taxon>
    </lineage>
</organism>
<protein>
    <submittedName>
        <fullName evidence="1">Uncharacterized protein</fullName>
    </submittedName>
</protein>
<proteinExistence type="predicted"/>
<evidence type="ECO:0000313" key="1">
    <source>
        <dbReference type="EMBL" id="GAI60876.1"/>
    </source>
</evidence>
<sequence>MPEKGGFEPKLQEEVIYRTKNQLQLFENEIVNNTIARVSEPIQCAPFRKFGLYVHIDSTETPFNLHVEVEFLDRWTGQWYTYKQGPFAALFWED</sequence>